<dbReference type="HOGENOM" id="CLU_564715_0_0_9"/>
<gene>
    <name evidence="1" type="ordered locus">Hore_20430</name>
</gene>
<dbReference type="STRING" id="373903.Hore_20430"/>
<keyword evidence="2" id="KW-1185">Reference proteome</keyword>
<protein>
    <submittedName>
        <fullName evidence="1">Uncharacterized protein</fullName>
    </submittedName>
</protein>
<dbReference type="Proteomes" id="UP000000719">
    <property type="component" value="Chromosome"/>
</dbReference>
<dbReference type="KEGG" id="hor:Hore_20430"/>
<dbReference type="AlphaFoldDB" id="B8CZT6"/>
<proteinExistence type="predicted"/>
<dbReference type="EMBL" id="CP001098">
    <property type="protein sequence ID" value="ACL70788.1"/>
    <property type="molecule type" value="Genomic_DNA"/>
</dbReference>
<evidence type="ECO:0000313" key="1">
    <source>
        <dbReference type="EMBL" id="ACL70788.1"/>
    </source>
</evidence>
<name>B8CZT6_HALOH</name>
<sequence>MIINSIINNRSHRIIILLIVILYLIGFKAVTVEGAGLRVSPLYIQKEVKDGEILGPVVITNNSPMDFKVRIFAVTAEHDLEGTVVIKEENKTDMLILENTDFTLKKGGQKEIYPRVNLKGIETGGIYPVLVIDALPVSENGTNVSASFRFSVLTLLTVKDPGESRGQISEVKVEQPDKGEPLTFKVLVENNSKIHRKPVGSVLVYSEGDVIDKIPLKPENILPGNMRWIKGLWKPSDLPPGSYTYKGELYLGNYKLNIPSGKFGIHEPYTLTRRNLELTRVGIPLASVKEGINYRLLVSNEGNIEDTFKGEIRIVSKKNGNTLINKRVSVPEIKPGSSSLVEDSLDASDLKTGQYVFQVVNNFNKIMESREFELLLEKPVVKLAISKFSIPNFKEGKPVKATVVFTNEGNTLLELQGMLEFKDLDGNRVGFLPLKGLKVEPGQSLEKVYTWQGGIPAGLYEGIITVIYGDKSLRKNTSFMIQP</sequence>
<organism evidence="1 2">
    <name type="scientific">Halothermothrix orenii (strain H 168 / OCM 544 / DSM 9562)</name>
    <dbReference type="NCBI Taxonomy" id="373903"/>
    <lineage>
        <taxon>Bacteria</taxon>
        <taxon>Bacillati</taxon>
        <taxon>Bacillota</taxon>
        <taxon>Clostridia</taxon>
        <taxon>Halanaerobiales</taxon>
        <taxon>Halothermotrichaceae</taxon>
        <taxon>Halothermothrix</taxon>
    </lineage>
</organism>
<evidence type="ECO:0000313" key="2">
    <source>
        <dbReference type="Proteomes" id="UP000000719"/>
    </source>
</evidence>
<accession>B8CZT6</accession>
<reference evidence="1 2" key="1">
    <citation type="journal article" date="2009" name="PLoS ONE">
        <title>Genome analysis of the anaerobic thermohalophilic bacterium Halothermothrix orenii.</title>
        <authorList>
            <person name="Mavromatis K."/>
            <person name="Ivanova N."/>
            <person name="Anderson I."/>
            <person name="Lykidis A."/>
            <person name="Hooper S.D."/>
            <person name="Sun H."/>
            <person name="Kunin V."/>
            <person name="Lapidus A."/>
            <person name="Hugenholtz P."/>
            <person name="Patel B."/>
            <person name="Kyrpides N.C."/>
        </authorList>
    </citation>
    <scope>NUCLEOTIDE SEQUENCE [LARGE SCALE GENOMIC DNA]</scope>
    <source>
        <strain evidence="2">H 168 / OCM 544 / DSM 9562</strain>
    </source>
</reference>